<evidence type="ECO:0000259" key="1">
    <source>
        <dbReference type="PROSITE" id="PS50206"/>
    </source>
</evidence>
<comment type="caution">
    <text evidence="2">The sequence shown here is derived from an EMBL/GenBank/DDBJ whole genome shotgun (WGS) entry which is preliminary data.</text>
</comment>
<dbReference type="SUPFAM" id="SSF52821">
    <property type="entry name" value="Rhodanese/Cell cycle control phosphatase"/>
    <property type="match status" value="1"/>
</dbReference>
<dbReference type="GO" id="GO:0016740">
    <property type="term" value="F:transferase activity"/>
    <property type="evidence" value="ECO:0007669"/>
    <property type="project" value="UniProtKB-KW"/>
</dbReference>
<dbReference type="PANTHER" id="PTHR43031:SF17">
    <property type="entry name" value="SULFURTRANSFERASE YTWF-RELATED"/>
    <property type="match status" value="1"/>
</dbReference>
<dbReference type="PANTHER" id="PTHR43031">
    <property type="entry name" value="FAD-DEPENDENT OXIDOREDUCTASE"/>
    <property type="match status" value="1"/>
</dbReference>
<protein>
    <submittedName>
        <fullName evidence="2">Sulfurtransferase</fullName>
    </submittedName>
</protein>
<gene>
    <name evidence="2" type="ORF">C9940_03730</name>
</gene>
<dbReference type="InterPro" id="IPR001763">
    <property type="entry name" value="Rhodanese-like_dom"/>
</dbReference>
<dbReference type="CDD" id="cd00158">
    <property type="entry name" value="RHOD"/>
    <property type="match status" value="1"/>
</dbReference>
<sequence length="108" mass="12158">MKQMSATQLNEFLQENAQEAILIDVREAHELANGMLENAKHMPMNSIPVHVEELESEKDSPIVLICRSGQRSAQVGQYLEQLGFTDVINLEGGMNAWAAQIDKNMRVY</sequence>
<dbReference type="SMART" id="SM00450">
    <property type="entry name" value="RHOD"/>
    <property type="match status" value="1"/>
</dbReference>
<dbReference type="InterPro" id="IPR050229">
    <property type="entry name" value="GlpE_sulfurtransferase"/>
</dbReference>
<proteinExistence type="predicted"/>
<keyword evidence="2" id="KW-0808">Transferase</keyword>
<dbReference type="AlphaFoldDB" id="A0A2T4CX39"/>
<dbReference type="PROSITE" id="PS50206">
    <property type="entry name" value="RHODANESE_3"/>
    <property type="match status" value="1"/>
</dbReference>
<accession>A0A2T4CX39</accession>
<reference evidence="2" key="1">
    <citation type="submission" date="2018-03" db="EMBL/GenBank/DDBJ databases">
        <title>Cross-interface Injection: A General Nanoliter Liquid Handling Method Applied to Single Cells Genome Amplification Automated Nanoliter Liquid Handling Applied to Single Cell Multiple Displacement Amplification.</title>
        <authorList>
            <person name="Yun J."/>
            <person name="Xu P."/>
            <person name="Xu J."/>
            <person name="Dai X."/>
            <person name="Wang Y."/>
            <person name="Zheng X."/>
            <person name="Cao C."/>
            <person name="Yi Q."/>
            <person name="Zhu Y."/>
            <person name="Wang L."/>
            <person name="Dong Z."/>
            <person name="Huang Y."/>
            <person name="Huang L."/>
            <person name="Du W."/>
        </authorList>
    </citation>
    <scope>NUCLEOTIDE SEQUENCE [LARGE SCALE GENOMIC DNA]</scope>
    <source>
        <strain evidence="2">Z-D3-2</strain>
    </source>
</reference>
<dbReference type="Gene3D" id="3.40.250.10">
    <property type="entry name" value="Rhodanese-like domain"/>
    <property type="match status" value="1"/>
</dbReference>
<name>A0A2T4CX39_9GAMM</name>
<evidence type="ECO:0000313" key="2">
    <source>
        <dbReference type="EMBL" id="PTB86120.1"/>
    </source>
</evidence>
<dbReference type="InterPro" id="IPR036873">
    <property type="entry name" value="Rhodanese-like_dom_sf"/>
</dbReference>
<dbReference type="Pfam" id="PF00581">
    <property type="entry name" value="Rhodanese"/>
    <property type="match status" value="1"/>
</dbReference>
<feature type="domain" description="Rhodanese" evidence="1">
    <location>
        <begin position="16"/>
        <end position="106"/>
    </location>
</feature>
<organism evidence="2">
    <name type="scientific">Pseudidiomarina aestuarii</name>
    <dbReference type="NCBI Taxonomy" id="624146"/>
    <lineage>
        <taxon>Bacteria</taxon>
        <taxon>Pseudomonadati</taxon>
        <taxon>Pseudomonadota</taxon>
        <taxon>Gammaproteobacteria</taxon>
        <taxon>Alteromonadales</taxon>
        <taxon>Idiomarinaceae</taxon>
        <taxon>Pseudidiomarina</taxon>
    </lineage>
</organism>
<dbReference type="EMBL" id="PYVN01000038">
    <property type="protein sequence ID" value="PTB86120.1"/>
    <property type="molecule type" value="Genomic_DNA"/>
</dbReference>